<comment type="caution">
    <text evidence="2">The sequence shown here is derived from an EMBL/GenBank/DDBJ whole genome shotgun (WGS) entry which is preliminary data.</text>
</comment>
<evidence type="ECO:0000313" key="3">
    <source>
        <dbReference type="Proteomes" id="UP000287651"/>
    </source>
</evidence>
<reference evidence="2 3" key="1">
    <citation type="journal article" date="2014" name="Agronomy (Basel)">
        <title>A Draft Genome Sequence for Ensete ventricosum, the Drought-Tolerant Tree Against Hunger.</title>
        <authorList>
            <person name="Harrison J."/>
            <person name="Moore K.A."/>
            <person name="Paszkiewicz K."/>
            <person name="Jones T."/>
            <person name="Grant M."/>
            <person name="Ambacheew D."/>
            <person name="Muzemil S."/>
            <person name="Studholme D.J."/>
        </authorList>
    </citation>
    <scope>NUCLEOTIDE SEQUENCE [LARGE SCALE GENOMIC DNA]</scope>
</reference>
<dbReference type="EMBL" id="AMZH03021476">
    <property type="protein sequence ID" value="RRT38174.1"/>
    <property type="molecule type" value="Genomic_DNA"/>
</dbReference>
<gene>
    <name evidence="2" type="ORF">B296_00051498</name>
</gene>
<dbReference type="Proteomes" id="UP000287651">
    <property type="component" value="Unassembled WGS sequence"/>
</dbReference>
<proteinExistence type="predicted"/>
<feature type="region of interest" description="Disordered" evidence="1">
    <location>
        <begin position="74"/>
        <end position="111"/>
    </location>
</feature>
<organism evidence="2 3">
    <name type="scientific">Ensete ventricosum</name>
    <name type="common">Abyssinian banana</name>
    <name type="synonym">Musa ensete</name>
    <dbReference type="NCBI Taxonomy" id="4639"/>
    <lineage>
        <taxon>Eukaryota</taxon>
        <taxon>Viridiplantae</taxon>
        <taxon>Streptophyta</taxon>
        <taxon>Embryophyta</taxon>
        <taxon>Tracheophyta</taxon>
        <taxon>Spermatophyta</taxon>
        <taxon>Magnoliopsida</taxon>
        <taxon>Liliopsida</taxon>
        <taxon>Zingiberales</taxon>
        <taxon>Musaceae</taxon>
        <taxon>Ensete</taxon>
    </lineage>
</organism>
<evidence type="ECO:0000256" key="1">
    <source>
        <dbReference type="SAM" id="MobiDB-lite"/>
    </source>
</evidence>
<name>A0A426XFD9_ENSVE</name>
<dbReference type="PANTHER" id="PTHR33401:SF2">
    <property type="entry name" value="OS03G0138400 PROTEIN"/>
    <property type="match status" value="1"/>
</dbReference>
<dbReference type="PANTHER" id="PTHR33401">
    <property type="entry name" value="LIGHT-HARVESTING COMPLEX-LIKE PROTEIN OHP2, CHLOROPLASTIC"/>
    <property type="match status" value="1"/>
</dbReference>
<accession>A0A426XFD9</accession>
<sequence length="144" mass="16382">MLTLVPNSPPDQTILWSSYLFSRRGVEVVLFLDLVSLMFEEDYSLVNFLRSSRLIHQDLELLLPWWPSLVPDAKDEGLSDEEGEDRETDSLLTSSSVNGGLAGKQLKSSRRNVQWNDRNGHKLVEVLEFEPSPVVAIRRDESVL</sequence>
<protein>
    <submittedName>
        <fullName evidence="2">Uncharacterized protein</fullName>
    </submittedName>
</protein>
<feature type="compositionally biased region" description="Acidic residues" evidence="1">
    <location>
        <begin position="78"/>
        <end position="87"/>
    </location>
</feature>
<dbReference type="AlphaFoldDB" id="A0A426XFD9"/>
<evidence type="ECO:0000313" key="2">
    <source>
        <dbReference type="EMBL" id="RRT38174.1"/>
    </source>
</evidence>